<reference evidence="3" key="1">
    <citation type="submission" date="2011-03" db="EMBL/GenBank/DDBJ databases">
        <title>The genome sequence of Vavraia culicis strain floridensis.</title>
        <authorList>
            <consortium name="The Broad Institute Genome Sequencing Platform"/>
            <person name="Cuomo C."/>
            <person name="Becnel J."/>
            <person name="Sanscrainte N."/>
            <person name="Young S.K."/>
            <person name="Zeng Q."/>
            <person name="Gargeya S."/>
            <person name="Fitzgerald M."/>
            <person name="Haas B."/>
            <person name="Abouelleil A."/>
            <person name="Alvarado L."/>
            <person name="Arachchi H.M."/>
            <person name="Berlin A."/>
            <person name="Chapman S.B."/>
            <person name="Gearin G."/>
            <person name="Goldberg J."/>
            <person name="Griggs A."/>
            <person name="Gujja S."/>
            <person name="Hansen M."/>
            <person name="Heiman D."/>
            <person name="Howarth C."/>
            <person name="Larimer J."/>
            <person name="Lui A."/>
            <person name="MacDonald P.J.P."/>
            <person name="McCowen C."/>
            <person name="Montmayeur A."/>
            <person name="Murphy C."/>
            <person name="Neiman D."/>
            <person name="Pearson M."/>
            <person name="Priest M."/>
            <person name="Roberts A."/>
            <person name="Saif S."/>
            <person name="Shea T."/>
            <person name="Sisk P."/>
            <person name="Stolte C."/>
            <person name="Sykes S."/>
            <person name="Wortman J."/>
            <person name="Nusbaum C."/>
            <person name="Birren B."/>
        </authorList>
    </citation>
    <scope>NUCLEOTIDE SEQUENCE [LARGE SCALE GENOMIC DNA]</scope>
    <source>
        <strain evidence="3">floridensis</strain>
    </source>
</reference>
<dbReference type="OrthoDB" id="10331460at2759"/>
<evidence type="ECO:0000313" key="3">
    <source>
        <dbReference type="Proteomes" id="UP000011081"/>
    </source>
</evidence>
<feature type="chain" id="PRO_5003960320" evidence="1">
    <location>
        <begin position="19"/>
        <end position="205"/>
    </location>
</feature>
<keyword evidence="1" id="KW-0732">Signal</keyword>
<accession>L2GX92</accession>
<evidence type="ECO:0000256" key="1">
    <source>
        <dbReference type="SAM" id="SignalP"/>
    </source>
</evidence>
<evidence type="ECO:0000313" key="2">
    <source>
        <dbReference type="EMBL" id="ELA47725.1"/>
    </source>
</evidence>
<sequence>MLFVLFGNILCGSDLAFGYKTIRSVSEPHLYITLRDGIVRLKESRPPMTGLESNIIKFEGLGDGLRIVVNGKAICRAGPDNSMVVTCEIATEKNTEWTVVKKSSGEIIETDGFCLVKDERDSRLETGGYRLSVEKCTETSNYVWKISDIDPLIYNGNLGENIHSVSTPTPYINLVGDNSARKRNISVNPQFYELKQLSETVFGNF</sequence>
<protein>
    <submittedName>
        <fullName evidence="2">Uncharacterized protein</fullName>
    </submittedName>
</protein>
<name>L2GX92_VAVCU</name>
<feature type="signal peptide" evidence="1">
    <location>
        <begin position="1"/>
        <end position="18"/>
    </location>
</feature>
<dbReference type="InParanoid" id="L2GX92"/>
<dbReference type="OMA" id="TCEIATE"/>
<dbReference type="HOGENOM" id="CLU_1251456_0_0_1"/>
<dbReference type="EMBL" id="GL877413">
    <property type="protein sequence ID" value="ELA47725.1"/>
    <property type="molecule type" value="Genomic_DNA"/>
</dbReference>
<dbReference type="RefSeq" id="XP_008073827.1">
    <property type="nucleotide sequence ID" value="XM_008075636.1"/>
</dbReference>
<organism evidence="2 3">
    <name type="scientific">Vavraia culicis (isolate floridensis)</name>
    <name type="common">Microsporidian parasite</name>
    <dbReference type="NCBI Taxonomy" id="948595"/>
    <lineage>
        <taxon>Eukaryota</taxon>
        <taxon>Fungi</taxon>
        <taxon>Fungi incertae sedis</taxon>
        <taxon>Microsporidia</taxon>
        <taxon>Pleistophoridae</taxon>
        <taxon>Vavraia</taxon>
    </lineage>
</organism>
<dbReference type="VEuPathDB" id="MicrosporidiaDB:VCUG_00807"/>
<proteinExistence type="predicted"/>
<keyword evidence="3" id="KW-1185">Reference proteome</keyword>
<dbReference type="AlphaFoldDB" id="L2GX92"/>
<gene>
    <name evidence="2" type="ORF">VCUG_00807</name>
</gene>
<dbReference type="PROSITE" id="PS50231">
    <property type="entry name" value="RICIN_B_LECTIN"/>
    <property type="match status" value="1"/>
</dbReference>
<dbReference type="Proteomes" id="UP000011081">
    <property type="component" value="Unassembled WGS sequence"/>
</dbReference>
<dbReference type="GeneID" id="19878690"/>